<accession>A0ACB7P9W8</accession>
<dbReference type="EMBL" id="JAGIZQ010000004">
    <property type="protein sequence ID" value="KAH6631344.1"/>
    <property type="molecule type" value="Genomic_DNA"/>
</dbReference>
<gene>
    <name evidence="1" type="ORF">F5144DRAFT_547469</name>
</gene>
<proteinExistence type="predicted"/>
<name>A0ACB7P9W8_9PEZI</name>
<comment type="caution">
    <text evidence="1">The sequence shown here is derived from an EMBL/GenBank/DDBJ whole genome shotgun (WGS) entry which is preliminary data.</text>
</comment>
<protein>
    <submittedName>
        <fullName evidence="1">Uncharacterized protein</fullName>
    </submittedName>
</protein>
<evidence type="ECO:0000313" key="1">
    <source>
        <dbReference type="EMBL" id="KAH6631344.1"/>
    </source>
</evidence>
<evidence type="ECO:0000313" key="2">
    <source>
        <dbReference type="Proteomes" id="UP000724584"/>
    </source>
</evidence>
<keyword evidence="2" id="KW-1185">Reference proteome</keyword>
<sequence>MDRMPNEIRLGIVRQLRDENDRKALVAAFPTWNKIVEHADKLRVVTIDESRCYGVSVEDFLASFEGTGLRRRQFLDEVRVERFVDTAAYYEACCTITAEKHLGDYLLAHTLRTLMEAIDSITKRSVNAGLKTPAITLSLQAGVNDLKGWKSCSGNHTDRQVLRSLARTQDETFEPHNEIDRFKCKGVDEFRFKSQGLFQRTDITKLGALIKKLVGLRVLRLDFKEESFWSHSQKALWQQVMINTISGLNRRLPLEEIHVHAGRYSPRNELECIDNAAQHGFSFTPLMIEFLSAFSSLTVLRLSGQFCVPVRFFDRFNFPSGGFRSLTTFYLGIQPNTDSLSWFFVKDTTEHAWTAAARDPKWAETVALTRAGLLPQDILPGPEDTDGSKFYKTFHKVPAKRNRTLPYNGRLGPLLLGAAQAAQRMPRIEAFSICLEDDFSDDDSPYPFTPPFLTRVFEMHFALSPSGGGNATLTWKLGQKVDYWRPARICLDAWREVARKRRGVELDIKYIE</sequence>
<organism evidence="1 2">
    <name type="scientific">Chaetomium tenue</name>
    <dbReference type="NCBI Taxonomy" id="1854479"/>
    <lineage>
        <taxon>Eukaryota</taxon>
        <taxon>Fungi</taxon>
        <taxon>Dikarya</taxon>
        <taxon>Ascomycota</taxon>
        <taxon>Pezizomycotina</taxon>
        <taxon>Sordariomycetes</taxon>
        <taxon>Sordariomycetidae</taxon>
        <taxon>Sordariales</taxon>
        <taxon>Chaetomiaceae</taxon>
        <taxon>Chaetomium</taxon>
    </lineage>
</organism>
<dbReference type="Proteomes" id="UP000724584">
    <property type="component" value="Unassembled WGS sequence"/>
</dbReference>
<reference evidence="1 2" key="1">
    <citation type="journal article" date="2021" name="Nat. Commun.">
        <title>Genetic determinants of endophytism in the Arabidopsis root mycobiome.</title>
        <authorList>
            <person name="Mesny F."/>
            <person name="Miyauchi S."/>
            <person name="Thiergart T."/>
            <person name="Pickel B."/>
            <person name="Atanasova L."/>
            <person name="Karlsson M."/>
            <person name="Huettel B."/>
            <person name="Barry K.W."/>
            <person name="Haridas S."/>
            <person name="Chen C."/>
            <person name="Bauer D."/>
            <person name="Andreopoulos W."/>
            <person name="Pangilinan J."/>
            <person name="LaButti K."/>
            <person name="Riley R."/>
            <person name="Lipzen A."/>
            <person name="Clum A."/>
            <person name="Drula E."/>
            <person name="Henrissat B."/>
            <person name="Kohler A."/>
            <person name="Grigoriev I.V."/>
            <person name="Martin F.M."/>
            <person name="Hacquard S."/>
        </authorList>
    </citation>
    <scope>NUCLEOTIDE SEQUENCE [LARGE SCALE GENOMIC DNA]</scope>
    <source>
        <strain evidence="1 2">MPI-SDFR-AT-0079</strain>
    </source>
</reference>